<evidence type="ECO:0000256" key="15">
    <source>
        <dbReference type="PROSITE-ProRule" id="PRU01319"/>
    </source>
</evidence>
<dbReference type="RefSeq" id="WP_073586017.1">
    <property type="nucleotide sequence ID" value="NZ_AP024897.1"/>
</dbReference>
<evidence type="ECO:0000256" key="3">
    <source>
        <dbReference type="ARBA" id="ARBA00004065"/>
    </source>
</evidence>
<feature type="binding site" evidence="14 15">
    <location>
        <position position="115"/>
    </location>
    <ligand>
        <name>a divalent metal cation</name>
        <dbReference type="ChEBI" id="CHEBI:60240"/>
    </ligand>
</feature>
<dbReference type="CDD" id="cd07182">
    <property type="entry name" value="RNase_HII_bacteria_HII_like"/>
    <property type="match status" value="1"/>
</dbReference>
<evidence type="ECO:0000256" key="13">
    <source>
        <dbReference type="ARBA" id="ARBA00023211"/>
    </source>
</evidence>
<dbReference type="GO" id="GO:0004523">
    <property type="term" value="F:RNA-DNA hybrid ribonuclease activity"/>
    <property type="evidence" value="ECO:0007669"/>
    <property type="project" value="UniProtKB-UniRule"/>
</dbReference>
<dbReference type="GO" id="GO:0043137">
    <property type="term" value="P:DNA replication, removal of RNA primer"/>
    <property type="evidence" value="ECO:0007669"/>
    <property type="project" value="TreeGrafter"/>
</dbReference>
<comment type="function">
    <text evidence="3 14 16">Endonuclease that specifically degrades the RNA of RNA-DNA hybrids.</text>
</comment>
<dbReference type="GO" id="GO:0003723">
    <property type="term" value="F:RNA binding"/>
    <property type="evidence" value="ECO:0007669"/>
    <property type="project" value="UniProtKB-UniRule"/>
</dbReference>
<dbReference type="PANTHER" id="PTHR10954:SF18">
    <property type="entry name" value="RIBONUCLEASE HII"/>
    <property type="match status" value="1"/>
</dbReference>
<proteinExistence type="inferred from homology"/>
<dbReference type="EC" id="3.1.26.4" evidence="6 14"/>
<organism evidence="18 19">
    <name type="scientific">Vibrio quintilis</name>
    <dbReference type="NCBI Taxonomy" id="1117707"/>
    <lineage>
        <taxon>Bacteria</taxon>
        <taxon>Pseudomonadati</taxon>
        <taxon>Pseudomonadota</taxon>
        <taxon>Gammaproteobacteria</taxon>
        <taxon>Vibrionales</taxon>
        <taxon>Vibrionaceae</taxon>
        <taxon>Vibrio</taxon>
    </lineage>
</organism>
<dbReference type="NCBIfam" id="NF000596">
    <property type="entry name" value="PRK00015.1-4"/>
    <property type="match status" value="1"/>
</dbReference>
<keyword evidence="10 14" id="KW-0479">Metal-binding</keyword>
<evidence type="ECO:0000256" key="2">
    <source>
        <dbReference type="ARBA" id="ARBA00001946"/>
    </source>
</evidence>
<dbReference type="PROSITE" id="PS51975">
    <property type="entry name" value="RNASE_H_2"/>
    <property type="match status" value="1"/>
</dbReference>
<evidence type="ECO:0000256" key="12">
    <source>
        <dbReference type="ARBA" id="ARBA00022801"/>
    </source>
</evidence>
<dbReference type="Pfam" id="PF01351">
    <property type="entry name" value="RNase_HII"/>
    <property type="match status" value="1"/>
</dbReference>
<evidence type="ECO:0000256" key="1">
    <source>
        <dbReference type="ARBA" id="ARBA00000077"/>
    </source>
</evidence>
<dbReference type="HAMAP" id="MF_00052_B">
    <property type="entry name" value="RNase_HII_B"/>
    <property type="match status" value="1"/>
</dbReference>
<evidence type="ECO:0000256" key="14">
    <source>
        <dbReference type="HAMAP-Rule" id="MF_00052"/>
    </source>
</evidence>
<feature type="domain" description="RNase H type-2" evidence="17">
    <location>
        <begin position="17"/>
        <end position="206"/>
    </location>
</feature>
<dbReference type="FunFam" id="3.30.420.10:FF:000006">
    <property type="entry name" value="Ribonuclease HII"/>
    <property type="match status" value="1"/>
</dbReference>
<evidence type="ECO:0000256" key="7">
    <source>
        <dbReference type="ARBA" id="ARBA00019179"/>
    </source>
</evidence>
<reference evidence="19" key="1">
    <citation type="submission" date="2016-12" db="EMBL/GenBank/DDBJ databases">
        <authorList>
            <person name="Rodrigo-Torres L."/>
            <person name="Arahal R.D."/>
            <person name="Lucena T."/>
        </authorList>
    </citation>
    <scope>NUCLEOTIDE SEQUENCE [LARGE SCALE GENOMIC DNA]</scope>
</reference>
<name>A0A1M7Z135_9VIBR</name>
<dbReference type="OrthoDB" id="9803420at2"/>
<dbReference type="Gene3D" id="3.30.420.10">
    <property type="entry name" value="Ribonuclease H-like superfamily/Ribonuclease H"/>
    <property type="match status" value="1"/>
</dbReference>
<dbReference type="InterPro" id="IPR012337">
    <property type="entry name" value="RNaseH-like_sf"/>
</dbReference>
<evidence type="ECO:0000259" key="17">
    <source>
        <dbReference type="PROSITE" id="PS51975"/>
    </source>
</evidence>
<dbReference type="InterPro" id="IPR024567">
    <property type="entry name" value="RNase_HII/HIII_dom"/>
</dbReference>
<evidence type="ECO:0000256" key="10">
    <source>
        <dbReference type="ARBA" id="ARBA00022723"/>
    </source>
</evidence>
<dbReference type="STRING" id="1117707.VQ7734_04345"/>
<feature type="binding site" evidence="14 15">
    <location>
        <position position="23"/>
    </location>
    <ligand>
        <name>a divalent metal cation</name>
        <dbReference type="ChEBI" id="CHEBI:60240"/>
    </ligand>
</feature>
<evidence type="ECO:0000256" key="5">
    <source>
        <dbReference type="ARBA" id="ARBA00007383"/>
    </source>
</evidence>
<dbReference type="GO" id="GO:0006298">
    <property type="term" value="P:mismatch repair"/>
    <property type="evidence" value="ECO:0007669"/>
    <property type="project" value="TreeGrafter"/>
</dbReference>
<comment type="catalytic activity">
    <reaction evidence="1 14 15 16">
        <text>Endonucleolytic cleavage to 5'-phosphomonoester.</text>
        <dbReference type="EC" id="3.1.26.4"/>
    </reaction>
</comment>
<dbReference type="EMBL" id="FRFG01000069">
    <property type="protein sequence ID" value="SHO58573.1"/>
    <property type="molecule type" value="Genomic_DNA"/>
</dbReference>
<dbReference type="NCBIfam" id="NF000595">
    <property type="entry name" value="PRK00015.1-3"/>
    <property type="match status" value="1"/>
</dbReference>
<dbReference type="InterPro" id="IPR036397">
    <property type="entry name" value="RNaseH_sf"/>
</dbReference>
<comment type="subcellular location">
    <subcellularLocation>
        <location evidence="4 14">Cytoplasm</location>
    </subcellularLocation>
</comment>
<keyword evidence="9 14" id="KW-0540">Nuclease</keyword>
<dbReference type="AlphaFoldDB" id="A0A1M7Z135"/>
<evidence type="ECO:0000256" key="4">
    <source>
        <dbReference type="ARBA" id="ARBA00004496"/>
    </source>
</evidence>
<evidence type="ECO:0000313" key="19">
    <source>
        <dbReference type="Proteomes" id="UP000184600"/>
    </source>
</evidence>
<dbReference type="GO" id="GO:0032299">
    <property type="term" value="C:ribonuclease H2 complex"/>
    <property type="evidence" value="ECO:0007669"/>
    <property type="project" value="TreeGrafter"/>
</dbReference>
<comment type="similarity">
    <text evidence="5 14 16">Belongs to the RNase HII family.</text>
</comment>
<dbReference type="InterPro" id="IPR001352">
    <property type="entry name" value="RNase_HII/HIII"/>
</dbReference>
<evidence type="ECO:0000256" key="9">
    <source>
        <dbReference type="ARBA" id="ARBA00022722"/>
    </source>
</evidence>
<dbReference type="SUPFAM" id="SSF53098">
    <property type="entry name" value="Ribonuclease H-like"/>
    <property type="match status" value="1"/>
</dbReference>
<evidence type="ECO:0000256" key="16">
    <source>
        <dbReference type="RuleBase" id="RU003515"/>
    </source>
</evidence>
<evidence type="ECO:0000256" key="11">
    <source>
        <dbReference type="ARBA" id="ARBA00022759"/>
    </source>
</evidence>
<dbReference type="PANTHER" id="PTHR10954">
    <property type="entry name" value="RIBONUCLEASE H2 SUBUNIT A"/>
    <property type="match status" value="1"/>
</dbReference>
<keyword evidence="19" id="KW-1185">Reference proteome</keyword>
<dbReference type="NCBIfam" id="NF000594">
    <property type="entry name" value="PRK00015.1-1"/>
    <property type="match status" value="1"/>
</dbReference>
<keyword evidence="8 14" id="KW-0963">Cytoplasm</keyword>
<keyword evidence="11 14" id="KW-0255">Endonuclease</keyword>
<accession>A0A1M7Z135</accession>
<evidence type="ECO:0000256" key="8">
    <source>
        <dbReference type="ARBA" id="ARBA00022490"/>
    </source>
</evidence>
<feature type="binding site" evidence="14 15">
    <location>
        <position position="24"/>
    </location>
    <ligand>
        <name>a divalent metal cation</name>
        <dbReference type="ChEBI" id="CHEBI:60240"/>
    </ligand>
</feature>
<comment type="cofactor">
    <cofactor evidence="2">
        <name>Mg(2+)</name>
        <dbReference type="ChEBI" id="CHEBI:18420"/>
    </cofactor>
</comment>
<keyword evidence="13 14" id="KW-0464">Manganese</keyword>
<dbReference type="GO" id="GO:0030145">
    <property type="term" value="F:manganese ion binding"/>
    <property type="evidence" value="ECO:0007669"/>
    <property type="project" value="UniProtKB-UniRule"/>
</dbReference>
<dbReference type="Proteomes" id="UP000184600">
    <property type="component" value="Unassembled WGS sequence"/>
</dbReference>
<evidence type="ECO:0000256" key="6">
    <source>
        <dbReference type="ARBA" id="ARBA00012180"/>
    </source>
</evidence>
<evidence type="ECO:0000313" key="18">
    <source>
        <dbReference type="EMBL" id="SHO58573.1"/>
    </source>
</evidence>
<dbReference type="GO" id="GO:0005737">
    <property type="term" value="C:cytoplasm"/>
    <property type="evidence" value="ECO:0007669"/>
    <property type="project" value="UniProtKB-SubCell"/>
</dbReference>
<sequence length="211" mass="23450">MKNKTEYEPFDYPLGYQVFAGVDEVGRGPLVGDVVTAAVILDPNQPISGLTDSKKISDKKRQALFPEIQQKAIAWSVGRCSPREIDHLNILQATMVAMQRAVEGLNIKPEFVLVDGNRLPELSVPAQAVVKGDLRVAEISAASILAKVIRDHEMDELDQLYPEYGFAQHKGYPTKAHFAAIEKHGVIEQHRKSFKPVARVLAQRQPSQDQN</sequence>
<protein>
    <recommendedName>
        <fullName evidence="7 14">Ribonuclease HII</fullName>
        <shortName evidence="14">RNase HII</shortName>
        <ecNumber evidence="6 14">3.1.26.4</ecNumber>
    </recommendedName>
</protein>
<gene>
    <name evidence="14 18" type="primary">rnhB</name>
    <name evidence="18" type="ORF">VQ7734_04345</name>
</gene>
<dbReference type="InterPro" id="IPR022898">
    <property type="entry name" value="RNase_HII"/>
</dbReference>
<keyword evidence="12 14" id="KW-0378">Hydrolase</keyword>
<comment type="cofactor">
    <cofactor evidence="14 15">
        <name>Mn(2+)</name>
        <dbReference type="ChEBI" id="CHEBI:29035"/>
    </cofactor>
    <cofactor evidence="14 15">
        <name>Mg(2+)</name>
        <dbReference type="ChEBI" id="CHEBI:18420"/>
    </cofactor>
    <text evidence="14 15">Manganese or magnesium. Binds 1 divalent metal ion per monomer in the absence of substrate. May bind a second metal ion after substrate binding.</text>
</comment>